<gene>
    <name evidence="1" type="ORF">BWR22_00320</name>
</gene>
<dbReference type="Proteomes" id="UP000187506">
    <property type="component" value="Chromosome"/>
</dbReference>
<proteinExistence type="predicted"/>
<reference evidence="1 2" key="1">
    <citation type="submission" date="2017-01" db="EMBL/GenBank/DDBJ databases">
        <title>Complete genome of Lacinutrix venerupis DOK2-8 isolated from seawater in Dokdo.</title>
        <authorList>
            <person name="Chi W.-J."/>
            <person name="Kim J.H."/>
        </authorList>
    </citation>
    <scope>NUCLEOTIDE SEQUENCE [LARGE SCALE GENOMIC DNA]</scope>
    <source>
        <strain evidence="1 2">DOK2-8</strain>
    </source>
</reference>
<accession>A0AAC9LK06</accession>
<dbReference type="EMBL" id="CP019352">
    <property type="protein sequence ID" value="APX98811.1"/>
    <property type="molecule type" value="Genomic_DNA"/>
</dbReference>
<evidence type="ECO:0000313" key="1">
    <source>
        <dbReference type="EMBL" id="APX98811.1"/>
    </source>
</evidence>
<keyword evidence="2" id="KW-1185">Reference proteome</keyword>
<name>A0AAC9LK06_9FLAO</name>
<organism evidence="1 2">
    <name type="scientific">Lacinutrix venerupis</name>
    <dbReference type="NCBI Taxonomy" id="1486034"/>
    <lineage>
        <taxon>Bacteria</taxon>
        <taxon>Pseudomonadati</taxon>
        <taxon>Bacteroidota</taxon>
        <taxon>Flavobacteriia</taxon>
        <taxon>Flavobacteriales</taxon>
        <taxon>Flavobacteriaceae</taxon>
        <taxon>Lacinutrix</taxon>
    </lineage>
</organism>
<protein>
    <submittedName>
        <fullName evidence="1">Uncharacterized protein</fullName>
    </submittedName>
</protein>
<dbReference type="AlphaFoldDB" id="A0AAC9LK06"/>
<evidence type="ECO:0000313" key="2">
    <source>
        <dbReference type="Proteomes" id="UP000187506"/>
    </source>
</evidence>
<dbReference type="KEGG" id="lvn:BWR22_00320"/>
<sequence>MTIWEKKNKLIRALPKGQAIRYIFFLPYMAAKKRMPLLSLTQKTKALLPIRSAFIFNTITTNTIHNTVSK</sequence>